<dbReference type="OrthoDB" id="9793856at2"/>
<dbReference type="Proteomes" id="UP000199024">
    <property type="component" value="Unassembled WGS sequence"/>
</dbReference>
<evidence type="ECO:0000256" key="1">
    <source>
        <dbReference type="SAM" id="SignalP"/>
    </source>
</evidence>
<evidence type="ECO:0000313" key="2">
    <source>
        <dbReference type="EMBL" id="SFS05014.1"/>
    </source>
</evidence>
<evidence type="ECO:0000313" key="3">
    <source>
        <dbReference type="Proteomes" id="UP000199024"/>
    </source>
</evidence>
<keyword evidence="3" id="KW-1185">Reference proteome</keyword>
<dbReference type="InterPro" id="IPR006311">
    <property type="entry name" value="TAT_signal"/>
</dbReference>
<protein>
    <submittedName>
        <fullName evidence="2">Heparinase II/III-like protein</fullName>
    </submittedName>
</protein>
<proteinExistence type="predicted"/>
<feature type="signal peptide" evidence="1">
    <location>
        <begin position="1"/>
        <end position="26"/>
    </location>
</feature>
<dbReference type="EMBL" id="FOZL01000001">
    <property type="protein sequence ID" value="SFS05014.1"/>
    <property type="molecule type" value="Genomic_DNA"/>
</dbReference>
<keyword evidence="1" id="KW-0732">Signal</keyword>
<dbReference type="SUPFAM" id="SSF48230">
    <property type="entry name" value="Chondroitin AC/alginate lyase"/>
    <property type="match status" value="1"/>
</dbReference>
<dbReference type="Gene3D" id="2.70.98.70">
    <property type="match status" value="1"/>
</dbReference>
<dbReference type="AlphaFoldDB" id="A0A1I6LND4"/>
<sequence length="683" mass="75754">MHAPTRRTFLAGTAAVLASSSSLLNAQQNADPAAPRGRDRNLLTKAFPADMVKSALIPIESYRPFPTIKDRAGWKGLRAETKAGLISDGEAFLGFHWPEMPATVFLEYARMGNRTDYEGIRGKRNGALKALLFAECVEAKGRFRDDIVNGIWALCEQSFWGVPAHLYIQKADLGLPDPRDPIVDLFAAETAALLATAVYLLGDTLDQVNPLVRERVIFEAERRILEPCLAQNFMWMGLPGGKPRHDLPWLEDPQHGEVQPVNNWDAWICWNWLTVTLFLDHDPERRAKGVAKMMVCLDKFINTYPDDGGCEEGPGYWNVAAGAMMDGLELLRSATHGTVDIYSHPLLLEMALYMPRTQIAGDFYINQGDASSIIHLDADKMYRFGKRLKSKELMSLAVSAIPPNYGPVTVPALFAEVELRSQGMGKAPYYRDVWLRDTHIFAARQQEGSTDGLYLACIASDNGKSHSHNDTGSVWVYSNGLPILMDLGGETYQKKSFDKHRYEIESTQSGFHNLPSVSGLDEGVGIPFEATDHSYKATEAYAELGMELKKAYPAAAKIKSWRRTVKLTRGAVQSVEMVDAFYLESPEEVILNLMTTCTVTEVSKGVLELKDPVFGHTVNPAPGTTTPPIRIAFDAALLTFAVDVFTSENRELNENWHGKANRIRLKTKGPVSSGKLKVTLTRV</sequence>
<dbReference type="InterPro" id="IPR008929">
    <property type="entry name" value="Chondroitin_lyas"/>
</dbReference>
<dbReference type="Gene3D" id="1.50.10.100">
    <property type="entry name" value="Chondroitin AC/alginate lyase"/>
    <property type="match status" value="1"/>
</dbReference>
<gene>
    <name evidence="2" type="ORF">SAMN05421771_1019</name>
</gene>
<dbReference type="RefSeq" id="WP_089837200.1">
    <property type="nucleotide sequence ID" value="NZ_FOZL01000001.1"/>
</dbReference>
<name>A0A1I6LND4_9BACT</name>
<dbReference type="STRING" id="474950.SAMN05421771_1019"/>
<reference evidence="2 3" key="1">
    <citation type="submission" date="2016-10" db="EMBL/GenBank/DDBJ databases">
        <authorList>
            <person name="de Groot N.N."/>
        </authorList>
    </citation>
    <scope>NUCLEOTIDE SEQUENCE [LARGE SCALE GENOMIC DNA]</scope>
    <source>
        <strain evidence="2 3">DSM 21001</strain>
    </source>
</reference>
<organism evidence="2 3">
    <name type="scientific">Granulicella pectinivorans</name>
    <dbReference type="NCBI Taxonomy" id="474950"/>
    <lineage>
        <taxon>Bacteria</taxon>
        <taxon>Pseudomonadati</taxon>
        <taxon>Acidobacteriota</taxon>
        <taxon>Terriglobia</taxon>
        <taxon>Terriglobales</taxon>
        <taxon>Acidobacteriaceae</taxon>
        <taxon>Granulicella</taxon>
    </lineage>
</organism>
<feature type="chain" id="PRO_5011785627" evidence="1">
    <location>
        <begin position="27"/>
        <end position="683"/>
    </location>
</feature>
<dbReference type="PROSITE" id="PS51318">
    <property type="entry name" value="TAT"/>
    <property type="match status" value="1"/>
</dbReference>
<accession>A0A1I6LND4</accession>